<organism evidence="2 3">
    <name type="scientific">Rhynocoris fuscipes</name>
    <dbReference type="NCBI Taxonomy" id="488301"/>
    <lineage>
        <taxon>Eukaryota</taxon>
        <taxon>Metazoa</taxon>
        <taxon>Ecdysozoa</taxon>
        <taxon>Arthropoda</taxon>
        <taxon>Hexapoda</taxon>
        <taxon>Insecta</taxon>
        <taxon>Pterygota</taxon>
        <taxon>Neoptera</taxon>
        <taxon>Paraneoptera</taxon>
        <taxon>Hemiptera</taxon>
        <taxon>Heteroptera</taxon>
        <taxon>Panheteroptera</taxon>
        <taxon>Cimicomorpha</taxon>
        <taxon>Reduviidae</taxon>
        <taxon>Harpactorinae</taxon>
        <taxon>Harpactorini</taxon>
        <taxon>Rhynocoris</taxon>
    </lineage>
</organism>
<keyword evidence="3" id="KW-1185">Reference proteome</keyword>
<evidence type="ECO:0000256" key="1">
    <source>
        <dbReference type="SAM" id="MobiDB-lite"/>
    </source>
</evidence>
<name>A0AAW1DP21_9HEMI</name>
<accession>A0AAW1DP21</accession>
<dbReference type="AlphaFoldDB" id="A0AAW1DP21"/>
<evidence type="ECO:0000313" key="3">
    <source>
        <dbReference type="Proteomes" id="UP001461498"/>
    </source>
</evidence>
<proteinExistence type="predicted"/>
<sequence length="183" mass="20817">MKSSRSPAENAAQKKLQTLKRDAAVKIAKVVKSKGSRDSSESENANENNYRNLPASAPAKSKKIVESKRASATEYVKPLNKIDIIREAVTSETAKIDKKLATIEQDIFEIKEMMRKKGRVKRKPLSIYQIDPSLKSKWDTIKAKISCFENDLRYIRNLMTGLSFQRNHLEGNYAALKTEYHID</sequence>
<dbReference type="Proteomes" id="UP001461498">
    <property type="component" value="Unassembled WGS sequence"/>
</dbReference>
<reference evidence="2 3" key="1">
    <citation type="submission" date="2022-12" db="EMBL/GenBank/DDBJ databases">
        <title>Chromosome-level genome assembly of true bugs.</title>
        <authorList>
            <person name="Ma L."/>
            <person name="Li H."/>
        </authorList>
    </citation>
    <scope>NUCLEOTIDE SEQUENCE [LARGE SCALE GENOMIC DNA]</scope>
    <source>
        <strain evidence="2">Lab_2022b</strain>
    </source>
</reference>
<comment type="caution">
    <text evidence="2">The sequence shown here is derived from an EMBL/GenBank/DDBJ whole genome shotgun (WGS) entry which is preliminary data.</text>
</comment>
<evidence type="ECO:0000313" key="2">
    <source>
        <dbReference type="EMBL" id="KAK9512377.1"/>
    </source>
</evidence>
<feature type="region of interest" description="Disordered" evidence="1">
    <location>
        <begin position="30"/>
        <end position="64"/>
    </location>
</feature>
<protein>
    <submittedName>
        <fullName evidence="2">Uncharacterized protein</fullName>
    </submittedName>
</protein>
<gene>
    <name evidence="2" type="ORF">O3M35_000821</name>
</gene>
<dbReference type="EMBL" id="JAPXFL010000001">
    <property type="protein sequence ID" value="KAK9512377.1"/>
    <property type="molecule type" value="Genomic_DNA"/>
</dbReference>